<dbReference type="SUPFAM" id="SSF56925">
    <property type="entry name" value="OMPA-like"/>
    <property type="match status" value="1"/>
</dbReference>
<feature type="domain" description="Outer membrane protein beta-barrel" evidence="3">
    <location>
        <begin position="36"/>
        <end position="191"/>
    </location>
</feature>
<proteinExistence type="predicted"/>
<evidence type="ECO:0000256" key="1">
    <source>
        <dbReference type="ARBA" id="ARBA00022729"/>
    </source>
</evidence>
<accession>A0A7S8C5U9</accession>
<protein>
    <submittedName>
        <fullName evidence="4">Porin family protein</fullName>
    </submittedName>
</protein>
<dbReference type="KEGG" id="kmn:HW532_15410"/>
<dbReference type="Pfam" id="PF13505">
    <property type="entry name" value="OMP_b-brl"/>
    <property type="match status" value="1"/>
</dbReference>
<feature type="chain" id="PRO_5032844460" evidence="2">
    <location>
        <begin position="24"/>
        <end position="193"/>
    </location>
</feature>
<evidence type="ECO:0000313" key="4">
    <source>
        <dbReference type="EMBL" id="QPC43955.1"/>
    </source>
</evidence>
<dbReference type="Gene3D" id="2.40.160.20">
    <property type="match status" value="1"/>
</dbReference>
<dbReference type="Proteomes" id="UP000593594">
    <property type="component" value="Chromosome"/>
</dbReference>
<dbReference type="AlphaFoldDB" id="A0A7S8C5U9"/>
<keyword evidence="1 2" id="KW-0732">Signal</keyword>
<dbReference type="InterPro" id="IPR027385">
    <property type="entry name" value="Beta-barrel_OMP"/>
</dbReference>
<evidence type="ECO:0000259" key="3">
    <source>
        <dbReference type="Pfam" id="PF13505"/>
    </source>
</evidence>
<feature type="signal peptide" evidence="2">
    <location>
        <begin position="1"/>
        <end position="23"/>
    </location>
</feature>
<dbReference type="EMBL" id="CP058214">
    <property type="protein sequence ID" value="QPC43955.1"/>
    <property type="molecule type" value="Genomic_DNA"/>
</dbReference>
<dbReference type="RefSeq" id="WP_213161317.1">
    <property type="nucleotide sequence ID" value="NZ_CP058214.1"/>
</dbReference>
<keyword evidence="5" id="KW-1185">Reference proteome</keyword>
<organism evidence="4 5">
    <name type="scientific">Kaustia mangrovi</name>
    <dbReference type="NCBI Taxonomy" id="2593653"/>
    <lineage>
        <taxon>Bacteria</taxon>
        <taxon>Pseudomonadati</taxon>
        <taxon>Pseudomonadota</taxon>
        <taxon>Alphaproteobacteria</taxon>
        <taxon>Hyphomicrobiales</taxon>
        <taxon>Parvibaculaceae</taxon>
        <taxon>Kaustia</taxon>
    </lineage>
</organism>
<dbReference type="InterPro" id="IPR011250">
    <property type="entry name" value="OMP/PagP_B-barrel"/>
</dbReference>
<name>A0A7S8C5U9_9HYPH</name>
<evidence type="ECO:0000313" key="5">
    <source>
        <dbReference type="Proteomes" id="UP000593594"/>
    </source>
</evidence>
<sequence>MKTVKTAIASVVAVGLLGGTALAADMPAYTPEPAPAPAPVYDNSGWYLRGDLGWSWTDMSDHLENDDNFTAGGGVGYRFNDMFRADITGDYSGKYDMGPGKYDAWTLLGNGYVDIPWGSLMTPYVGAGLGWGWLNGSNGLDDDDGFTFALMGGVAFNITERVALDVGYRYRNTSIDGPNFQDHSARAGLRFSF</sequence>
<evidence type="ECO:0000256" key="2">
    <source>
        <dbReference type="SAM" id="SignalP"/>
    </source>
</evidence>
<gene>
    <name evidence="4" type="ORF">HW532_15410</name>
</gene>
<reference evidence="4 5" key="1">
    <citation type="submission" date="2020-06" db="EMBL/GenBank/DDBJ databases">
        <title>Genome sequence of 2 isolates from Red Sea Mangroves.</title>
        <authorList>
            <person name="Sefrji F."/>
            <person name="Michoud G."/>
            <person name="Merlino G."/>
            <person name="Daffonchio D."/>
        </authorList>
    </citation>
    <scope>NUCLEOTIDE SEQUENCE [LARGE SCALE GENOMIC DNA]</scope>
    <source>
        <strain evidence="4 5">R1DC25</strain>
    </source>
</reference>